<evidence type="ECO:0000259" key="5">
    <source>
        <dbReference type="Pfam" id="PF16034"/>
    </source>
</evidence>
<dbReference type="Pfam" id="PF15030">
    <property type="entry name" value="DUF4527"/>
    <property type="match status" value="1"/>
</dbReference>
<sequence length="2087" mass="237021">MSSGTPPAAPPLRKGRKPEKPDVMTDSAQATNEELKTKLMDAQTELQQERGKVCKLRERLQEQRQARELEQHKHAVALTDLRAKLHEEKLREIAAVREGLARQHEVELARTIKIRDAEVQRLQGLVNALRDGAADKLKTALLGEAREEAKKAFDGERLKLQQEIHEQKIARKQAEEALINAQQADKAKAADLRTAYQQHHDEVHRIKRDCEKDIRRLMDELKAKDRVVCALEKELGLQAGFAQKLQLQKEALDEQLGHVREAERHNHGSPKREVMPGLGDNPDLHSNQETEERDMRRFQLKIAELHSIIRKLEDRNALLADERNELLKRVREAESQMKPMFEKNKRLSKKNDDLLQTLQRMEEKLKNLSRENAEMKEKSSCSRPPAQQPSSQSQLKRPSSLTDLSHVHEEHEVEFLKLQVSEQRGIIDELTQERDRLVMCKKTRRKPLKMSKIPLITSSLQRHVVETYFGFDEESIDSETSSLTSFNTDLTDRTPATPEEDLEENVSREESELRFRQLTREYQALQRAYALLQEQTGGSLDAEREARTREQLQMELNSCQAKIADLEKALAERGQVTKTRDGDRSSLVLLSLALLHVCLAVLLLGWRCADQDSKWVEEKQFLLRTNQELHEKMCAFQQAESRLQAEVQDARDQNELLEFRILELEERERRSPALNLHMSAFPENSSSALQSYCHEEGIKDVIIPELMKKLDILGDNGNLRNEEQVAVIQAGTVISLCEKWLKQIDSTEAALTQKMIDVENDKELFSKQKGFLEEELDYRKQALDQAYMRIEELEATLYSALQQEQPSCQAVAESLTDRQREELRLAVDKLRRQILRQSRQFDSQILQERMELLQQAQQVKLTLCLQQPVQRRVSSLSRMANGSSSVTSVTDANLDSDLDSCSNRVKVLGLNNISAVPLKATNSTPRGWTRDSTSSEKSRMMTEEKGQVEQVWRERLQRCEGQLKAKEDEMTSQSQYFQTLKTQLQQRLNQALDREQSLQRRIFALEKQLLDMTVSAATGTAAISAVRITANTISARWEAQERLPSTRGEGEGEEERKEDCRKQQQLSVGTKSEGREGNDVMTGDEVQPERASDREKDSNEARLQGFILSLQEDLRVLLEREDHSVTVQRGLMEQLQEAQENNQHLSCQVKELKAQVTHLKLSESSLIEESKELREENHRLEQILRDVDDQTHHPGTSRPPDTCARRHSSEYCSREVTSAKELLDSAVPPSHQQASAESTKTTKADHPSAKSASPLKNDLLSPGCLSSKTNPSLQPLSVTTEILDEFKMSSWCFKRNMNLKEYSSEESDALWEAYRDMGLMEDHEETQGQRESAQKAVKYKQLYMMEKENTPESLREEPEDEEVDLEQRTLKKNIYLTQDGLVYALNQENRALANRIQELLTHIKVREEEINVEKTELEGRISTLEVDIVSLQMEKEELSNSINSLRDQRKESQRLQRELCHSETKREEAETKAARASDEVRRLEEVVSRMENDRKENEILMKQVTELHSKMRTLLREKKEALSLKTNIQEQYNTLRAELKAKTVALEELNLEYINLKQAQGSKDDPNPLYVSLKTQYGTIKAKYEALLKMRNQMDLDMAPLKAKLSCLVMKCQQRNNLLAQMMKAMHRHGCVDFTLTQQAEGLLRDDVLQEYSSTFTSDQKSQDCGNEAVSEFLNHTKNLTHDIGSKPSAMPNQNASVNQPVNPLEEHGGIQATLPPVALGLNEDLGTTEPSLSVNGPLQEAGGHKTSTFHHPETEGKSSPETDSLHRSSQCPGGPSASTCVLPSRRLSSPEKIIDLHEQLQKTLISSPQVLCTPDFSHSVKRLQTPVSRGRGEEPRKYLCFSARADLKPRGRNLTSSASQTKSVTLSAAPSRPNKSPKFNNADAFCSADKFKTNNPEFHTETPELHLTLESTKSSDTPETTASDTAATENHYSGTHSKSYGAAPERWRPLFAATCTPEKSNSSERKSSGAMEKPKTIRPKPETPAQVHSVEVIKTVGQNSLMIAWERPPLDELGCSNGTFVYGYRVFVNRDFYKSVLSSACTKCVLEDLDLSAPVCISVQTLGSNGLRSDGVHTMYRADKPGVTVS</sequence>
<feature type="coiled-coil region" evidence="3">
    <location>
        <begin position="783"/>
        <end position="840"/>
    </location>
</feature>
<feature type="compositionally biased region" description="Basic and acidic residues" evidence="4">
    <location>
        <begin position="282"/>
        <end position="291"/>
    </location>
</feature>
<feature type="region of interest" description="Disordered" evidence="4">
    <location>
        <begin position="1"/>
        <end position="33"/>
    </location>
</feature>
<dbReference type="EMBL" id="RHFK02000022">
    <property type="protein sequence ID" value="TWW55592.1"/>
    <property type="molecule type" value="Genomic_DNA"/>
</dbReference>
<name>A0A5C6MKD7_9TELE</name>
<dbReference type="InterPro" id="IPR036116">
    <property type="entry name" value="FN3_sf"/>
</dbReference>
<proteinExistence type="inferred from homology"/>
<evidence type="ECO:0000256" key="2">
    <source>
        <dbReference type="ARBA" id="ARBA00023054"/>
    </source>
</evidence>
<evidence type="ECO:0000259" key="6">
    <source>
        <dbReference type="Pfam" id="PF25523"/>
    </source>
</evidence>
<feature type="compositionally biased region" description="Basic and acidic residues" evidence="4">
    <location>
        <begin position="368"/>
        <end position="380"/>
    </location>
</feature>
<comment type="similarity">
    <text evidence="1">Belongs to the JAKMIP family.</text>
</comment>
<feature type="region of interest" description="Disordered" evidence="4">
    <location>
        <begin position="1852"/>
        <end position="1882"/>
    </location>
</feature>
<dbReference type="GO" id="GO:0016301">
    <property type="term" value="F:kinase activity"/>
    <property type="evidence" value="ECO:0007669"/>
    <property type="project" value="UniProtKB-KW"/>
</dbReference>
<feature type="domain" description="Janus kinase and microtubule-interacting protein C-terminal" evidence="5">
    <location>
        <begin position="611"/>
        <end position="675"/>
    </location>
</feature>
<evidence type="ECO:0000313" key="7">
    <source>
        <dbReference type="EMBL" id="TWW55592.1"/>
    </source>
</evidence>
<feature type="compositionally biased region" description="Basic and acidic residues" evidence="4">
    <location>
        <begin position="1087"/>
        <end position="1099"/>
    </location>
</feature>
<gene>
    <name evidence="7" type="ORF">D4764_09G0006410</name>
</gene>
<feature type="region of interest" description="Disordered" evidence="4">
    <location>
        <begin position="1896"/>
        <end position="1944"/>
    </location>
</feature>
<feature type="compositionally biased region" description="Basic and acidic residues" evidence="4">
    <location>
        <begin position="1751"/>
        <end position="1767"/>
    </location>
</feature>
<feature type="region of interest" description="Disordered" evidence="4">
    <location>
        <begin position="923"/>
        <end position="947"/>
    </location>
</feature>
<dbReference type="Pfam" id="PF25523">
    <property type="entry name" value="Ig_RIMBP2"/>
    <property type="match status" value="1"/>
</dbReference>
<feature type="region of interest" description="Disordered" evidence="4">
    <location>
        <begin position="480"/>
        <end position="508"/>
    </location>
</feature>
<dbReference type="GO" id="GO:0050811">
    <property type="term" value="F:GABA receptor binding"/>
    <property type="evidence" value="ECO:0007669"/>
    <property type="project" value="TreeGrafter"/>
</dbReference>
<evidence type="ECO:0000256" key="3">
    <source>
        <dbReference type="SAM" id="Coils"/>
    </source>
</evidence>
<feature type="region of interest" description="Disordered" evidence="4">
    <location>
        <begin position="368"/>
        <end position="402"/>
    </location>
</feature>
<dbReference type="PANTHER" id="PTHR18935">
    <property type="entry name" value="GOLGIN SUBFAMILY A MEMBER 4-LIKE ISOFORM X1"/>
    <property type="match status" value="1"/>
</dbReference>
<dbReference type="Pfam" id="PF16034">
    <property type="entry name" value="JAKMIP_CC3"/>
    <property type="match status" value="2"/>
</dbReference>
<feature type="region of interest" description="Disordered" evidence="4">
    <location>
        <begin position="260"/>
        <end position="291"/>
    </location>
</feature>
<dbReference type="GO" id="GO:0019900">
    <property type="term" value="F:kinase binding"/>
    <property type="evidence" value="ECO:0007669"/>
    <property type="project" value="InterPro"/>
</dbReference>
<feature type="region of interest" description="Disordered" evidence="4">
    <location>
        <begin position="1184"/>
        <end position="1209"/>
    </location>
</feature>
<feature type="region of interest" description="Disordered" evidence="4">
    <location>
        <begin position="1039"/>
        <end position="1099"/>
    </location>
</feature>
<feature type="compositionally biased region" description="Basic and acidic residues" evidence="4">
    <location>
        <begin position="260"/>
        <end position="274"/>
    </location>
</feature>
<keyword evidence="8" id="KW-1185">Reference proteome</keyword>
<dbReference type="InterPro" id="IPR024836">
    <property type="entry name" value="JAKMIP"/>
</dbReference>
<feature type="region of interest" description="Disordered" evidence="4">
    <location>
        <begin position="1956"/>
        <end position="1988"/>
    </location>
</feature>
<dbReference type="PANTHER" id="PTHR18935:SF6">
    <property type="entry name" value="JANUS KINASE AND MICROTUBULE-INTERACTING PROTEIN 1"/>
    <property type="match status" value="1"/>
</dbReference>
<evidence type="ECO:0000256" key="1">
    <source>
        <dbReference type="ARBA" id="ARBA00005239"/>
    </source>
</evidence>
<feature type="coiled-coil region" evidence="3">
    <location>
        <begin position="640"/>
        <end position="667"/>
    </location>
</feature>
<feature type="compositionally biased region" description="Polar residues" evidence="4">
    <location>
        <begin position="480"/>
        <end position="489"/>
    </location>
</feature>
<feature type="compositionally biased region" description="Polar residues" evidence="4">
    <location>
        <begin position="1910"/>
        <end position="1939"/>
    </location>
</feature>
<dbReference type="InterPro" id="IPR013783">
    <property type="entry name" value="Ig-like_fold"/>
</dbReference>
<feature type="compositionally biased region" description="Polar residues" evidence="4">
    <location>
        <begin position="1264"/>
        <end position="1273"/>
    </location>
</feature>
<feature type="compositionally biased region" description="Low complexity" evidence="4">
    <location>
        <begin position="381"/>
        <end position="394"/>
    </location>
</feature>
<feature type="coiled-coil region" evidence="3">
    <location>
        <begin position="1414"/>
        <end position="1559"/>
    </location>
</feature>
<feature type="compositionally biased region" description="Polar residues" evidence="4">
    <location>
        <begin position="1768"/>
        <end position="1782"/>
    </location>
</feature>
<dbReference type="InterPro" id="IPR057884">
    <property type="entry name" value="FN3_RIM-BP1/2/3"/>
</dbReference>
<comment type="caution">
    <text evidence="7">The sequence shown here is derived from an EMBL/GenBank/DDBJ whole genome shotgun (WGS) entry which is preliminary data.</text>
</comment>
<dbReference type="Gene3D" id="2.60.40.10">
    <property type="entry name" value="Immunoglobulins"/>
    <property type="match status" value="1"/>
</dbReference>
<feature type="compositionally biased region" description="Polar residues" evidence="4">
    <location>
        <begin position="923"/>
        <end position="932"/>
    </location>
</feature>
<keyword evidence="2 3" id="KW-0175">Coiled coil</keyword>
<feature type="domain" description="Janus kinase and microtubule-interacting protein C-terminal" evidence="5">
    <location>
        <begin position="433"/>
        <end position="578"/>
    </location>
</feature>
<dbReference type="Proteomes" id="UP000324091">
    <property type="component" value="Chromosome 9"/>
</dbReference>
<feature type="region of interest" description="Disordered" evidence="4">
    <location>
        <begin position="1223"/>
        <end position="1273"/>
    </location>
</feature>
<feature type="region of interest" description="Disordered" evidence="4">
    <location>
        <begin position="1722"/>
        <end position="1784"/>
    </location>
</feature>
<feature type="coiled-coil region" evidence="3">
    <location>
        <begin position="508"/>
        <end position="569"/>
    </location>
</feature>
<dbReference type="InterPro" id="IPR032771">
    <property type="entry name" value="DUF4527"/>
</dbReference>
<feature type="compositionally biased region" description="Basic and acidic residues" evidence="4">
    <location>
        <begin position="1962"/>
        <end position="1982"/>
    </location>
</feature>
<dbReference type="InterPro" id="IPR031994">
    <property type="entry name" value="JAKMIP_C"/>
</dbReference>
<feature type="compositionally biased region" description="Basic and acidic residues" evidence="4">
    <location>
        <begin position="1048"/>
        <end position="1062"/>
    </location>
</feature>
<protein>
    <submittedName>
        <fullName evidence="7">Janus kinase and microtubule-interacting protein 2 CTCL tumor antigen HD-CL-04</fullName>
    </submittedName>
</protein>
<dbReference type="GO" id="GO:0008017">
    <property type="term" value="F:microtubule binding"/>
    <property type="evidence" value="ECO:0007669"/>
    <property type="project" value="InterPro"/>
</dbReference>
<evidence type="ECO:0000256" key="4">
    <source>
        <dbReference type="SAM" id="MobiDB-lite"/>
    </source>
</evidence>
<reference evidence="7 8" key="1">
    <citation type="submission" date="2019-04" db="EMBL/GenBank/DDBJ databases">
        <title>Chromosome genome assembly for Takifugu flavidus.</title>
        <authorList>
            <person name="Xiao S."/>
        </authorList>
    </citation>
    <scope>NUCLEOTIDE SEQUENCE [LARGE SCALE GENOMIC DNA]</scope>
    <source>
        <strain evidence="7">HTHZ2018</strain>
        <tissue evidence="7">Muscle</tissue>
    </source>
</reference>
<keyword evidence="7" id="KW-0808">Transferase</keyword>
<dbReference type="SUPFAM" id="SSF49265">
    <property type="entry name" value="Fibronectin type III"/>
    <property type="match status" value="1"/>
</dbReference>
<evidence type="ECO:0000313" key="8">
    <source>
        <dbReference type="Proteomes" id="UP000324091"/>
    </source>
</evidence>
<feature type="compositionally biased region" description="Polar residues" evidence="4">
    <location>
        <begin position="1854"/>
        <end position="1880"/>
    </location>
</feature>
<feature type="domain" description="RIMS-binding protein 1/2/3 Fn3" evidence="6">
    <location>
        <begin position="1989"/>
        <end position="2074"/>
    </location>
</feature>
<organism evidence="7 8">
    <name type="scientific">Takifugu flavidus</name>
    <name type="common">sansaifugu</name>
    <dbReference type="NCBI Taxonomy" id="433684"/>
    <lineage>
        <taxon>Eukaryota</taxon>
        <taxon>Metazoa</taxon>
        <taxon>Chordata</taxon>
        <taxon>Craniata</taxon>
        <taxon>Vertebrata</taxon>
        <taxon>Euteleostomi</taxon>
        <taxon>Actinopterygii</taxon>
        <taxon>Neopterygii</taxon>
        <taxon>Teleostei</taxon>
        <taxon>Neoteleostei</taxon>
        <taxon>Acanthomorphata</taxon>
        <taxon>Eupercaria</taxon>
        <taxon>Tetraodontiformes</taxon>
        <taxon>Tetradontoidea</taxon>
        <taxon>Tetraodontidae</taxon>
        <taxon>Takifugu</taxon>
    </lineage>
</organism>
<accession>A0A5C6MKD7</accession>
<feature type="compositionally biased region" description="Polar residues" evidence="4">
    <location>
        <begin position="1230"/>
        <end position="1239"/>
    </location>
</feature>
<feature type="coiled-coil region" evidence="3">
    <location>
        <begin position="949"/>
        <end position="1008"/>
    </location>
</feature>
<keyword evidence="7" id="KW-0418">Kinase</keyword>
<feature type="compositionally biased region" description="Basic and acidic residues" evidence="4">
    <location>
        <begin position="933"/>
        <end position="947"/>
    </location>
</feature>